<evidence type="ECO:0000256" key="5">
    <source>
        <dbReference type="ARBA" id="ARBA00023315"/>
    </source>
</evidence>
<feature type="compositionally biased region" description="Pro residues" evidence="7">
    <location>
        <begin position="142"/>
        <end position="172"/>
    </location>
</feature>
<dbReference type="Proteomes" id="UP000788262">
    <property type="component" value="Unassembled WGS sequence"/>
</dbReference>
<dbReference type="InterPro" id="IPR023213">
    <property type="entry name" value="CAT-like_dom_sf"/>
</dbReference>
<dbReference type="Gene3D" id="2.40.50.100">
    <property type="match status" value="1"/>
</dbReference>
<gene>
    <name evidence="10" type="ORF">JS756_01295</name>
</gene>
<accession>A0ABS2VI56</accession>
<dbReference type="InterPro" id="IPR011053">
    <property type="entry name" value="Single_hybrid_motif"/>
</dbReference>
<evidence type="ECO:0000256" key="6">
    <source>
        <dbReference type="RuleBase" id="RU003423"/>
    </source>
</evidence>
<feature type="domain" description="Peripheral subunit-binding (PSBD)" evidence="9">
    <location>
        <begin position="226"/>
        <end position="263"/>
    </location>
</feature>
<dbReference type="RefSeq" id="WP_205380995.1">
    <property type="nucleotide sequence ID" value="NZ_JAFFZS010000001.1"/>
</dbReference>
<evidence type="ECO:0000256" key="2">
    <source>
        <dbReference type="ARBA" id="ARBA00007317"/>
    </source>
</evidence>
<protein>
    <recommendedName>
        <fullName evidence="6">Dihydrolipoamide acetyltransferase component of pyruvate dehydrogenase complex</fullName>
        <ecNumber evidence="6">2.3.1.-</ecNumber>
    </recommendedName>
</protein>
<dbReference type="PROSITE" id="PS51826">
    <property type="entry name" value="PSBD"/>
    <property type="match status" value="2"/>
</dbReference>
<keyword evidence="4 6" id="KW-0450">Lipoyl</keyword>
<dbReference type="SUPFAM" id="SSF51230">
    <property type="entry name" value="Single hybrid motif"/>
    <property type="match status" value="1"/>
</dbReference>
<dbReference type="Pfam" id="PF00198">
    <property type="entry name" value="2-oxoacid_dh"/>
    <property type="match status" value="1"/>
</dbReference>
<reference evidence="10 11" key="1">
    <citation type="submission" date="2021-02" db="EMBL/GenBank/DDBJ databases">
        <title>Whole genome sequencing of Streptomyces actuosus VRA1.</title>
        <authorList>
            <person name="Sen G."/>
            <person name="Sen A."/>
        </authorList>
    </citation>
    <scope>NUCLEOTIDE SEQUENCE [LARGE SCALE GENOMIC DNA]</scope>
    <source>
        <strain evidence="10 11">VRA1</strain>
    </source>
</reference>
<dbReference type="PROSITE" id="PS00189">
    <property type="entry name" value="LIPOYL"/>
    <property type="match status" value="1"/>
</dbReference>
<dbReference type="InterPro" id="IPR004167">
    <property type="entry name" value="PSBD"/>
</dbReference>
<dbReference type="InterPro" id="IPR050743">
    <property type="entry name" value="2-oxoacid_DH_E2_comp"/>
</dbReference>
<dbReference type="InterPro" id="IPR036625">
    <property type="entry name" value="E3-bd_dom_sf"/>
</dbReference>
<dbReference type="InterPro" id="IPR000089">
    <property type="entry name" value="Biotin_lipoyl"/>
</dbReference>
<name>A0ABS2VI56_STRAS</name>
<keyword evidence="3 6" id="KW-0808">Transferase</keyword>
<comment type="caution">
    <text evidence="10">The sequence shown here is derived from an EMBL/GenBank/DDBJ whole genome shotgun (WGS) entry which is preliminary data.</text>
</comment>
<dbReference type="SUPFAM" id="SSF47005">
    <property type="entry name" value="Peripheral subunit-binding domain of 2-oxo acid dehydrogenase complex"/>
    <property type="match status" value="2"/>
</dbReference>
<comment type="cofactor">
    <cofactor evidence="1 6">
        <name>(R)-lipoate</name>
        <dbReference type="ChEBI" id="CHEBI:83088"/>
    </cofactor>
</comment>
<dbReference type="PANTHER" id="PTHR43178:SF5">
    <property type="entry name" value="LIPOAMIDE ACYLTRANSFERASE COMPONENT OF BRANCHED-CHAIN ALPHA-KETO ACID DEHYDROGENASE COMPLEX, MITOCHONDRIAL"/>
    <property type="match status" value="1"/>
</dbReference>
<dbReference type="Pfam" id="PF02817">
    <property type="entry name" value="E3_binding"/>
    <property type="match status" value="2"/>
</dbReference>
<dbReference type="Pfam" id="PF00364">
    <property type="entry name" value="Biotin_lipoyl"/>
    <property type="match status" value="1"/>
</dbReference>
<evidence type="ECO:0000259" key="9">
    <source>
        <dbReference type="PROSITE" id="PS51826"/>
    </source>
</evidence>
<evidence type="ECO:0000313" key="10">
    <source>
        <dbReference type="EMBL" id="MBN0042767.1"/>
    </source>
</evidence>
<dbReference type="InterPro" id="IPR003016">
    <property type="entry name" value="2-oxoA_DH_lipoyl-BS"/>
</dbReference>
<evidence type="ECO:0000256" key="7">
    <source>
        <dbReference type="SAM" id="MobiDB-lite"/>
    </source>
</evidence>
<evidence type="ECO:0000256" key="1">
    <source>
        <dbReference type="ARBA" id="ARBA00001938"/>
    </source>
</evidence>
<sequence length="536" mass="54976">MAEFTMPSLGADMDEGVLQEWLVAPGDRVGKGDAVAVVETDKAAIEVECFTSGTVGRLLVEPGTRVPVGTPLALIDTAQAPAAQAAEKPTAEARAPGARTTRTRGTGGAGAARKGRAETPAGRAAVHARVRAPKAAAVPEGLPAPEPTEKAAPPPPSAPPSPPPAPAPPSPPSAAGEPAAAVGPLVRHLADGLGVDLGSVHGSGPGGRVTRADVAQAARPAPARRRVTPYARRLARDLGVDLEGVHGTGDGGAVRAADVRAAARAAQAAPERSRPAVPVRARDGGHVPAAEAAAVSGEGARDDGRQREDAMRRAIGELMSRSKREIPHYYLSTVIDLAPAQEWMHRRNRGRPPSARLVTAALLLKAAALAAREVPQLNGHWQDGAFTPGTGVHLGVAVSLRGGGLLTPVIHDADTLTPEDLMATLKDLVRRARQGRLRGSELSGATLTVTSLGEQGVEAVFGVIHPPQVALVGFGAVVERPWAVGGLLGVHPVVTATLSGDHRATDGAIGARYLTAVDRLLHEPGDMPGSTIEERE</sequence>
<evidence type="ECO:0000256" key="3">
    <source>
        <dbReference type="ARBA" id="ARBA00022679"/>
    </source>
</evidence>
<feature type="domain" description="Lipoyl-binding" evidence="8">
    <location>
        <begin position="1"/>
        <end position="76"/>
    </location>
</feature>
<dbReference type="CDD" id="cd06849">
    <property type="entry name" value="lipoyl_domain"/>
    <property type="match status" value="1"/>
</dbReference>
<dbReference type="EMBL" id="JAFFZS010000001">
    <property type="protein sequence ID" value="MBN0042767.1"/>
    <property type="molecule type" value="Genomic_DNA"/>
</dbReference>
<dbReference type="InterPro" id="IPR001078">
    <property type="entry name" value="2-oxoacid_DH_actylTfrase"/>
</dbReference>
<dbReference type="Gene3D" id="4.10.320.10">
    <property type="entry name" value="E3-binding domain"/>
    <property type="match status" value="2"/>
</dbReference>
<keyword evidence="11" id="KW-1185">Reference proteome</keyword>
<dbReference type="EC" id="2.3.1.-" evidence="6"/>
<evidence type="ECO:0000259" key="8">
    <source>
        <dbReference type="PROSITE" id="PS50968"/>
    </source>
</evidence>
<feature type="region of interest" description="Disordered" evidence="7">
    <location>
        <begin position="265"/>
        <end position="307"/>
    </location>
</feature>
<proteinExistence type="inferred from homology"/>
<keyword evidence="5 6" id="KW-0012">Acyltransferase</keyword>
<organism evidence="10 11">
    <name type="scientific">Streptomyces actuosus</name>
    <dbReference type="NCBI Taxonomy" id="1885"/>
    <lineage>
        <taxon>Bacteria</taxon>
        <taxon>Bacillati</taxon>
        <taxon>Actinomycetota</taxon>
        <taxon>Actinomycetes</taxon>
        <taxon>Kitasatosporales</taxon>
        <taxon>Streptomycetaceae</taxon>
        <taxon>Streptomyces</taxon>
    </lineage>
</organism>
<feature type="compositionally biased region" description="Low complexity" evidence="7">
    <location>
        <begin position="212"/>
        <end position="221"/>
    </location>
</feature>
<feature type="region of interest" description="Disordered" evidence="7">
    <location>
        <begin position="197"/>
        <end position="225"/>
    </location>
</feature>
<evidence type="ECO:0000313" key="11">
    <source>
        <dbReference type="Proteomes" id="UP000788262"/>
    </source>
</evidence>
<feature type="compositionally biased region" description="Low complexity" evidence="7">
    <location>
        <begin position="79"/>
        <end position="104"/>
    </location>
</feature>
<dbReference type="Gene3D" id="3.30.559.10">
    <property type="entry name" value="Chloramphenicol acetyltransferase-like domain"/>
    <property type="match status" value="1"/>
</dbReference>
<feature type="domain" description="Peripheral subunit-binding (PSBD)" evidence="9">
    <location>
        <begin position="181"/>
        <end position="218"/>
    </location>
</feature>
<feature type="compositionally biased region" description="Low complexity" evidence="7">
    <location>
        <begin position="286"/>
        <end position="298"/>
    </location>
</feature>
<dbReference type="PANTHER" id="PTHR43178">
    <property type="entry name" value="DIHYDROLIPOAMIDE ACETYLTRANSFERASE COMPONENT OF PYRUVATE DEHYDROGENASE COMPLEX"/>
    <property type="match status" value="1"/>
</dbReference>
<dbReference type="SUPFAM" id="SSF52777">
    <property type="entry name" value="CoA-dependent acyltransferases"/>
    <property type="match status" value="1"/>
</dbReference>
<feature type="region of interest" description="Disordered" evidence="7">
    <location>
        <begin position="79"/>
        <end position="180"/>
    </location>
</feature>
<evidence type="ECO:0000256" key="4">
    <source>
        <dbReference type="ARBA" id="ARBA00022823"/>
    </source>
</evidence>
<dbReference type="PROSITE" id="PS50968">
    <property type="entry name" value="BIOTINYL_LIPOYL"/>
    <property type="match status" value="1"/>
</dbReference>
<comment type="similarity">
    <text evidence="2 6">Belongs to the 2-oxoacid dehydrogenase family.</text>
</comment>